<dbReference type="Gene3D" id="3.20.20.410">
    <property type="entry name" value="Protein of unknown function UPF0759"/>
    <property type="match status" value="1"/>
</dbReference>
<evidence type="ECO:0000313" key="1">
    <source>
        <dbReference type="EMBL" id="MBA9075411.1"/>
    </source>
</evidence>
<gene>
    <name evidence="1" type="ORF">FHS90_000108</name>
</gene>
<dbReference type="Pfam" id="PF01904">
    <property type="entry name" value="DUF72"/>
    <property type="match status" value="1"/>
</dbReference>
<reference evidence="1 2" key="1">
    <citation type="submission" date="2020-08" db="EMBL/GenBank/DDBJ databases">
        <title>Genomic Encyclopedia of Type Strains, Phase IV (KMG-IV): sequencing the most valuable type-strain genomes for metagenomic binning, comparative biology and taxonomic classification.</title>
        <authorList>
            <person name="Goeker M."/>
        </authorList>
    </citation>
    <scope>NUCLEOTIDE SEQUENCE [LARGE SCALE GENOMIC DNA]</scope>
    <source>
        <strain evidence="1 2">DSM 29854</strain>
    </source>
</reference>
<dbReference type="PANTHER" id="PTHR30348">
    <property type="entry name" value="UNCHARACTERIZED PROTEIN YECE"/>
    <property type="match status" value="1"/>
</dbReference>
<dbReference type="InterPro" id="IPR002763">
    <property type="entry name" value="DUF72"/>
</dbReference>
<dbReference type="EMBL" id="JACJIQ010000001">
    <property type="protein sequence ID" value="MBA9075411.1"/>
    <property type="molecule type" value="Genomic_DNA"/>
</dbReference>
<protein>
    <submittedName>
        <fullName evidence="1">Uncharacterized protein YecE (DUF72 family)</fullName>
    </submittedName>
</protein>
<dbReference type="AlphaFoldDB" id="A0A839GNI6"/>
<dbReference type="InterPro" id="IPR036520">
    <property type="entry name" value="UPF0759_sf"/>
</dbReference>
<dbReference type="SUPFAM" id="SSF117396">
    <property type="entry name" value="TM1631-like"/>
    <property type="match status" value="1"/>
</dbReference>
<dbReference type="RefSeq" id="WP_182511177.1">
    <property type="nucleotide sequence ID" value="NZ_JACJIQ010000001.1"/>
</dbReference>
<proteinExistence type="predicted"/>
<comment type="caution">
    <text evidence="1">The sequence shown here is derived from an EMBL/GenBank/DDBJ whole genome shotgun (WGS) entry which is preliminary data.</text>
</comment>
<evidence type="ECO:0000313" key="2">
    <source>
        <dbReference type="Proteomes" id="UP000563094"/>
    </source>
</evidence>
<dbReference type="PANTHER" id="PTHR30348:SF4">
    <property type="entry name" value="DUF72 DOMAIN-CONTAINING PROTEIN"/>
    <property type="match status" value="1"/>
</dbReference>
<name>A0A839GNI6_9BACT</name>
<dbReference type="Proteomes" id="UP000563094">
    <property type="component" value="Unassembled WGS sequence"/>
</dbReference>
<accession>A0A839GNI6</accession>
<organism evidence="1 2">
    <name type="scientific">Rufibacter quisquiliarum</name>
    <dbReference type="NCBI Taxonomy" id="1549639"/>
    <lineage>
        <taxon>Bacteria</taxon>
        <taxon>Pseudomonadati</taxon>
        <taxon>Bacteroidota</taxon>
        <taxon>Cytophagia</taxon>
        <taxon>Cytophagales</taxon>
        <taxon>Hymenobacteraceae</taxon>
        <taxon>Rufibacter</taxon>
    </lineage>
</organism>
<sequence length="250" mass="29294">MQEKGTIYIGTSGWHYPYWKGNFYPAGMASKDFTRHYIQFLNTVEINNSFYRLPSAETFANWRASVPHDFLFAVKASRYITHMKKLKEPQQGLAQFLGNAQALEEKLGPILFQLPPAWRVNVERFRDFLQALPPYHRYTFEFREPTWYHPEIYDLLRQHHHAFCIYELAGHMSPLEVTADFVYVRLHGPTLNKYQGSYPDSAMEWWANKCHQWANDGKDVYVYFDNDQNGYAAFNALTLQAMVRTGTPTA</sequence>
<keyword evidence="2" id="KW-1185">Reference proteome</keyword>